<dbReference type="RefSeq" id="WP_221287989.1">
    <property type="nucleotide sequence ID" value="NZ_AP024597.1"/>
</dbReference>
<dbReference type="AlphaFoldDB" id="A0A8D5U7Y3"/>
<proteinExistence type="predicted"/>
<organism evidence="1 2">
    <name type="scientific">Stygiolobus caldivivus</name>
    <dbReference type="NCBI Taxonomy" id="2824673"/>
    <lineage>
        <taxon>Archaea</taxon>
        <taxon>Thermoproteota</taxon>
        <taxon>Thermoprotei</taxon>
        <taxon>Sulfolobales</taxon>
        <taxon>Sulfolobaceae</taxon>
        <taxon>Stygiolobus</taxon>
    </lineage>
</organism>
<sequence>MVEPKKTLPDGTKIYSLNSLDDAFNEVEEVDLTVSDLILFLLWCDKDKPIVGTTVLVKEALMFWKELRKRGYKVEDLHFYSELYSNYNNLIIPTVKDLYFAGFIIIATTADKRQKVYMLSKEGINEANNLVRERIKVKDDIEYFMKIRKELDNQYSRLNLYLDNLYFFHNLSNKVYIDIIKRKINKFNKYLANEFAKGRTKVIVIGPPASGKSKFIEFLMTDLKDDPLLSNLTIEEKTLGFKVNDEEIQGIIRAERNKDFNKAIRIFVSKIKKNIFPSLNPKEKDIDEGDAFGFWFSEDELKTGLEPFEWETEDGKKIMYHLPNLLLRIYRYRDDIDIREYYRRQRELYNKLLSIFGIGSNVPTFGSFPEVFHSDIDELLEHFSSIAESLAYSSASVIAGIVGAYLIVSLLGKGEKIEPTENLIHILGELEWRVRELFAARLAVKMGMNTKEGAWEVSQALNTLISTNKFIEILREKENKTEEQEIYKQLYVLLTMKKSL</sequence>
<protein>
    <submittedName>
        <fullName evidence="1">Uncharacterized protein</fullName>
    </submittedName>
</protein>
<evidence type="ECO:0000313" key="1">
    <source>
        <dbReference type="EMBL" id="BCU71261.1"/>
    </source>
</evidence>
<evidence type="ECO:0000313" key="2">
    <source>
        <dbReference type="Proteomes" id="UP000825123"/>
    </source>
</evidence>
<name>A0A8D5U7Y3_9CREN</name>
<dbReference type="Proteomes" id="UP000825123">
    <property type="component" value="Chromosome"/>
</dbReference>
<dbReference type="GeneID" id="66164285"/>
<gene>
    <name evidence="1" type="ORF">KN1_25580</name>
</gene>
<dbReference type="EMBL" id="AP024597">
    <property type="protein sequence ID" value="BCU71261.1"/>
    <property type="molecule type" value="Genomic_DNA"/>
</dbReference>
<accession>A0A8D5U7Y3</accession>
<reference evidence="1 2" key="1">
    <citation type="submission" date="2021-04" db="EMBL/GenBank/DDBJ databases">
        <title>Complete genome sequence of Stygiolobus sp. KN-1.</title>
        <authorList>
            <person name="Nakamura K."/>
            <person name="Sakai H."/>
            <person name="Kurosawa N."/>
        </authorList>
    </citation>
    <scope>NUCLEOTIDE SEQUENCE [LARGE SCALE GENOMIC DNA]</scope>
    <source>
        <strain evidence="1 2">KN-1</strain>
    </source>
</reference>
<keyword evidence="2" id="KW-1185">Reference proteome</keyword>
<dbReference type="KEGG" id="csty:KN1_25580"/>